<dbReference type="Pfam" id="PF14905">
    <property type="entry name" value="OMP_b-brl_3"/>
    <property type="match status" value="1"/>
</dbReference>
<organism evidence="7 8">
    <name type="scientific">Flavobacterium arundinis</name>
    <dbReference type="NCBI Taxonomy" id="3139143"/>
    <lineage>
        <taxon>Bacteria</taxon>
        <taxon>Pseudomonadati</taxon>
        <taxon>Bacteroidota</taxon>
        <taxon>Flavobacteriia</taxon>
        <taxon>Flavobacteriales</taxon>
        <taxon>Flavobacteriaceae</taxon>
        <taxon>Flavobacterium</taxon>
    </lineage>
</organism>
<dbReference type="Pfam" id="PF07715">
    <property type="entry name" value="Plug"/>
    <property type="match status" value="1"/>
</dbReference>
<gene>
    <name evidence="7" type="ORF">AAEO56_05180</name>
</gene>
<evidence type="ECO:0000256" key="1">
    <source>
        <dbReference type="ARBA" id="ARBA00004442"/>
    </source>
</evidence>
<dbReference type="RefSeq" id="WP_341695959.1">
    <property type="nucleotide sequence ID" value="NZ_JBBYHR010000002.1"/>
</dbReference>
<dbReference type="InterPro" id="IPR041700">
    <property type="entry name" value="OMP_b-brl_3"/>
</dbReference>
<evidence type="ECO:0000259" key="6">
    <source>
        <dbReference type="Pfam" id="PF14905"/>
    </source>
</evidence>
<keyword evidence="8" id="KW-1185">Reference proteome</keyword>
<dbReference type="InterPro" id="IPR037066">
    <property type="entry name" value="Plug_dom_sf"/>
</dbReference>
<evidence type="ECO:0000256" key="4">
    <source>
        <dbReference type="SAM" id="SignalP"/>
    </source>
</evidence>
<protein>
    <submittedName>
        <fullName evidence="7">Outer membrane beta-barrel family protein</fullName>
    </submittedName>
</protein>
<comment type="subcellular location">
    <subcellularLocation>
        <location evidence="1">Cell outer membrane</location>
    </subcellularLocation>
</comment>
<evidence type="ECO:0000259" key="5">
    <source>
        <dbReference type="Pfam" id="PF07715"/>
    </source>
</evidence>
<dbReference type="Proteomes" id="UP001464555">
    <property type="component" value="Unassembled WGS sequence"/>
</dbReference>
<dbReference type="Gene3D" id="2.60.40.1120">
    <property type="entry name" value="Carboxypeptidase-like, regulatory domain"/>
    <property type="match status" value="1"/>
</dbReference>
<dbReference type="Gene3D" id="2.40.170.20">
    <property type="entry name" value="TonB-dependent receptor, beta-barrel domain"/>
    <property type="match status" value="1"/>
</dbReference>
<accession>A0ABU9HU62</accession>
<evidence type="ECO:0000313" key="7">
    <source>
        <dbReference type="EMBL" id="MEL1243644.1"/>
    </source>
</evidence>
<dbReference type="SUPFAM" id="SSF56935">
    <property type="entry name" value="Porins"/>
    <property type="match status" value="1"/>
</dbReference>
<name>A0ABU9HU62_9FLAO</name>
<feature type="domain" description="Outer membrane protein beta-barrel" evidence="6">
    <location>
        <begin position="377"/>
        <end position="779"/>
    </location>
</feature>
<sequence length="800" mass="90452">MSSSSIIKILFALVFPIICSAQSAGLSGKVYDSSNQPLAFADAVVLNVPDSTAYKATYTDEAGRFEFKDMAHGNYLLKISTIGYADYYKSFSLTENTVLPNIILKETATELGAVVINSKRPIVNRKIDRLEFDVENSILSSDNAWEILRKTPGVSVTSGGISIRGSNSILVTINDKKVYLTGTELKNLLENTDGDNIKSVEVITTPPAKYEAQGSAVLNIKMKKSTNEGYKGSVSGAYEQSMYPKGVVSSNHYYKGNRLSAYGGYMFGSGHYYGRNYATVKYKDENGDVNSVWNIREQAFYNATSQNSFNLNMEYQIDSLNTVALGGNSFFSLKSTANIDTPTYIYDGNGVLDSLYTAKNHRDYPQKNNTLNGSFEHKFRKGKLIFMSDYTWHYFNQSQDVNTLFSLPGEAPYRSQLLASDDNRRISLFSAQADYTGTAGKYNFESGLRYGNVDAQNNFDYDQQINGQPVTIDGLSNEFLYDESVFAGYAGLDREFGKWGLKAGLRGEYTSLEGNSVTTAEVNRQEYFKLFPTLYALYKASDNHQIGISYGKRISRPPYSYLNPFRLYSTPYAYVTGDPRLQPAITHNFSLLYTLKNRHNFDLYYRYEKDPALEVMIQDYATNTIISKVTNIDHNFVAGLDFNTNVELKPWWQTGVQISTMYKEDTFQGADGSLYINNIVSFFGYMNHRFTLDKKKTWSAETGFYYASPGVSGAFTFGDMSSLSASFRKTFLKEKAELSFIFSDIYRGEKQTTTVRYANQDRKAYSYNDTQNFRIQFRYRFGNQKLGDKQRQDADEKNRL</sequence>
<dbReference type="EMBL" id="JBBYHR010000002">
    <property type="protein sequence ID" value="MEL1243644.1"/>
    <property type="molecule type" value="Genomic_DNA"/>
</dbReference>
<evidence type="ECO:0000256" key="2">
    <source>
        <dbReference type="ARBA" id="ARBA00023136"/>
    </source>
</evidence>
<dbReference type="InterPro" id="IPR008969">
    <property type="entry name" value="CarboxyPept-like_regulatory"/>
</dbReference>
<keyword evidence="4" id="KW-0732">Signal</keyword>
<feature type="chain" id="PRO_5045099149" evidence="4">
    <location>
        <begin position="24"/>
        <end position="800"/>
    </location>
</feature>
<dbReference type="PANTHER" id="PTHR40980">
    <property type="entry name" value="PLUG DOMAIN-CONTAINING PROTEIN"/>
    <property type="match status" value="1"/>
</dbReference>
<dbReference type="PANTHER" id="PTHR40980:SF4">
    <property type="entry name" value="TONB-DEPENDENT RECEPTOR-LIKE BETA-BARREL DOMAIN-CONTAINING PROTEIN"/>
    <property type="match status" value="1"/>
</dbReference>
<evidence type="ECO:0000256" key="3">
    <source>
        <dbReference type="ARBA" id="ARBA00023237"/>
    </source>
</evidence>
<keyword evidence="2" id="KW-0472">Membrane</keyword>
<reference evidence="7 8" key="1">
    <citation type="submission" date="2024-04" db="EMBL/GenBank/DDBJ databases">
        <title>Flavobacterium sp. DGU11 16S ribosomal RNA gene Genome sequencing and assembly.</title>
        <authorList>
            <person name="Park S."/>
        </authorList>
    </citation>
    <scope>NUCLEOTIDE SEQUENCE [LARGE SCALE GENOMIC DNA]</scope>
    <source>
        <strain evidence="7 8">DGU11</strain>
    </source>
</reference>
<feature type="domain" description="TonB-dependent receptor plug" evidence="5">
    <location>
        <begin position="141"/>
        <end position="213"/>
    </location>
</feature>
<dbReference type="Pfam" id="PF13715">
    <property type="entry name" value="CarbopepD_reg_2"/>
    <property type="match status" value="1"/>
</dbReference>
<comment type="caution">
    <text evidence="7">The sequence shown here is derived from an EMBL/GenBank/DDBJ whole genome shotgun (WGS) entry which is preliminary data.</text>
</comment>
<dbReference type="InterPro" id="IPR012910">
    <property type="entry name" value="Plug_dom"/>
</dbReference>
<dbReference type="InterPro" id="IPR036942">
    <property type="entry name" value="Beta-barrel_TonB_sf"/>
</dbReference>
<dbReference type="SUPFAM" id="SSF49464">
    <property type="entry name" value="Carboxypeptidase regulatory domain-like"/>
    <property type="match status" value="1"/>
</dbReference>
<dbReference type="Gene3D" id="2.170.130.10">
    <property type="entry name" value="TonB-dependent receptor, plug domain"/>
    <property type="match status" value="1"/>
</dbReference>
<evidence type="ECO:0000313" key="8">
    <source>
        <dbReference type="Proteomes" id="UP001464555"/>
    </source>
</evidence>
<proteinExistence type="predicted"/>
<feature type="signal peptide" evidence="4">
    <location>
        <begin position="1"/>
        <end position="23"/>
    </location>
</feature>
<keyword evidence="3" id="KW-0998">Cell outer membrane</keyword>